<evidence type="ECO:0000313" key="1">
    <source>
        <dbReference type="EMBL" id="AHG43629.1"/>
    </source>
</evidence>
<dbReference type="HOGENOM" id="CLU_2587102_0_0_6"/>
<dbReference type="AlphaFoldDB" id="W0MYG8"/>
<dbReference type="eggNOG" id="COG1020">
    <property type="taxonomic scope" value="Bacteria"/>
</dbReference>
<dbReference type="InterPro" id="IPR042099">
    <property type="entry name" value="ANL_N_sf"/>
</dbReference>
<organism evidence="1 2">
    <name type="scientific">Pseudomonas syringae CC1557</name>
    <dbReference type="NCBI Taxonomy" id="1357279"/>
    <lineage>
        <taxon>Bacteria</taxon>
        <taxon>Pseudomonadati</taxon>
        <taxon>Pseudomonadota</taxon>
        <taxon>Gammaproteobacteria</taxon>
        <taxon>Pseudomonadales</taxon>
        <taxon>Pseudomonadaceae</taxon>
        <taxon>Pseudomonas</taxon>
        <taxon>Pseudomonas syringae</taxon>
    </lineage>
</organism>
<reference evidence="1 2" key="1">
    <citation type="submission" date="2013-12" db="EMBL/GenBank/DDBJ databases">
        <title>Interactions Between Genome Architecture and Virulence Genes in Pseudomonas syringae, strain CC1557 as a model.</title>
        <authorList>
            <person name="Baltrus D."/>
            <person name="Hockett K."/>
            <person name="Karlsrud E."/>
            <person name="Dougherty K."/>
            <person name="Nishimura M."/>
        </authorList>
    </citation>
    <scope>NUCLEOTIDE SEQUENCE [LARGE SCALE GENOMIC DNA]</scope>
    <source>
        <strain evidence="1 2">CC1557</strain>
    </source>
</reference>
<dbReference type="Gene3D" id="3.40.50.12780">
    <property type="entry name" value="N-terminal domain of ligase-like"/>
    <property type="match status" value="1"/>
</dbReference>
<dbReference type="SUPFAM" id="SSF56801">
    <property type="entry name" value="Acetyl-CoA synthetase-like"/>
    <property type="match status" value="1"/>
</dbReference>
<dbReference type="EMBL" id="CP007014">
    <property type="protein sequence ID" value="AHG43629.1"/>
    <property type="molecule type" value="Genomic_DNA"/>
</dbReference>
<evidence type="ECO:0008006" key="3">
    <source>
        <dbReference type="Google" id="ProtNLM"/>
    </source>
</evidence>
<dbReference type="PANTHER" id="PTHR44394:SF1">
    <property type="entry name" value="BETA-ALANINE-ACTIVATING ENZYME"/>
    <property type="match status" value="1"/>
</dbReference>
<dbReference type="GO" id="GO:0043041">
    <property type="term" value="P:amino acid activation for nonribosomal peptide biosynthetic process"/>
    <property type="evidence" value="ECO:0007669"/>
    <property type="project" value="TreeGrafter"/>
</dbReference>
<gene>
    <name evidence="1" type="ORF">N018_14095</name>
</gene>
<accession>W0MYG8</accession>
<dbReference type="RefSeq" id="WP_025389980.1">
    <property type="nucleotide sequence ID" value="NZ_CP007014.1"/>
</dbReference>
<dbReference type="STRING" id="1357279.N018_14095"/>
<evidence type="ECO:0000313" key="2">
    <source>
        <dbReference type="Proteomes" id="UP000019089"/>
    </source>
</evidence>
<dbReference type="KEGG" id="psyr:N018_14095"/>
<dbReference type="PANTHER" id="PTHR44394">
    <property type="entry name" value="BETA-ALANINE-ACTIVATING ENZYME"/>
    <property type="match status" value="1"/>
</dbReference>
<proteinExistence type="predicted"/>
<dbReference type="Proteomes" id="UP000019089">
    <property type="component" value="Chromosome"/>
</dbReference>
<name>W0MYG8_PSESX</name>
<dbReference type="InterPro" id="IPR052091">
    <property type="entry name" value="Beta-ala_Activ/Resist"/>
</dbReference>
<protein>
    <recommendedName>
        <fullName evidence="3">AMP-dependent synthetase/ligase domain-containing protein</fullName>
    </recommendedName>
</protein>
<sequence>MNEHLGVVNRLLWARDAYQVDSSDRVLQKTPFGFDVSVWEFFLPCNTWITPCGSAAGSAEICCKSKPATGSKPWQTLRRC</sequence>